<reference evidence="1" key="1">
    <citation type="submission" date="2021-08" db="EMBL/GenBank/DDBJ databases">
        <authorList>
            <person name="Stevens D.C."/>
        </authorList>
    </citation>
    <scope>NUCLEOTIDE SEQUENCE</scope>
    <source>
        <strain evidence="1">DSM 53165</strain>
    </source>
</reference>
<sequence>MRAAEIDPLWDIVEEHLDEAEFLWEAWQHSLVAPDYTLDEVAEGPEERLMAHIDGLVRNGPLVARRLLIPALDDDEPARVSAAATALLLGPDPDAAFAAILEVLRDRPEQRGPLVQALACADVPALRPRLRELLAEHDGELVAAAAGVLTAQREPLGDTLGLLFAGEATTRALALRALADEPEPLRYARAVQANLQELDPTVLDAAIDAGVRLGLAPAWARACERVHDPDGAASLVLLALRGTASDDAALAAALCDRKRRLAALWALGFRGTPEAVDAAIEWLEDDAAAPLAGEVFTAVTGVDLDAARMALPRDRADEALVHRPEDDLPRPDPLQVLKWWTNHRGRFAAGQRYLAGAPYSSHALLQALRFGAMRRRPNLLLALTLDLPPASRPRLRLTATATRQRREVDALLHRLPRIDASP</sequence>
<dbReference type="NCBIfam" id="TIGR02270">
    <property type="entry name" value="TIGR02270 family protein"/>
    <property type="match status" value="1"/>
</dbReference>
<proteinExistence type="predicted"/>
<accession>A0ABS7U2V8</accession>
<dbReference type="InterPro" id="IPR011959">
    <property type="entry name" value="CHP02270"/>
</dbReference>
<organism evidence="1 2">
    <name type="scientific">Nannocystis pusilla</name>
    <dbReference type="NCBI Taxonomy" id="889268"/>
    <lineage>
        <taxon>Bacteria</taxon>
        <taxon>Pseudomonadati</taxon>
        <taxon>Myxococcota</taxon>
        <taxon>Polyangia</taxon>
        <taxon>Nannocystales</taxon>
        <taxon>Nannocystaceae</taxon>
        <taxon>Nannocystis</taxon>
    </lineage>
</organism>
<dbReference type="RefSeq" id="WP_224196419.1">
    <property type="nucleotide sequence ID" value="NZ_JAIRAU010000049.1"/>
</dbReference>
<name>A0ABS7U2V8_9BACT</name>
<dbReference type="EMBL" id="JAIRAU010000049">
    <property type="protein sequence ID" value="MBZ5714685.1"/>
    <property type="molecule type" value="Genomic_DNA"/>
</dbReference>
<protein>
    <submittedName>
        <fullName evidence="1">TIGR02270 family protein</fullName>
    </submittedName>
</protein>
<evidence type="ECO:0000313" key="2">
    <source>
        <dbReference type="Proteomes" id="UP001139031"/>
    </source>
</evidence>
<gene>
    <name evidence="1" type="ORF">K7C98_36095</name>
</gene>
<keyword evidence="2" id="KW-1185">Reference proteome</keyword>
<evidence type="ECO:0000313" key="1">
    <source>
        <dbReference type="EMBL" id="MBZ5714685.1"/>
    </source>
</evidence>
<dbReference type="Proteomes" id="UP001139031">
    <property type="component" value="Unassembled WGS sequence"/>
</dbReference>
<comment type="caution">
    <text evidence="1">The sequence shown here is derived from an EMBL/GenBank/DDBJ whole genome shotgun (WGS) entry which is preliminary data.</text>
</comment>